<keyword evidence="4 6" id="KW-1133">Transmembrane helix</keyword>
<evidence type="ECO:0000256" key="2">
    <source>
        <dbReference type="ARBA" id="ARBA00022448"/>
    </source>
</evidence>
<evidence type="ECO:0000256" key="1">
    <source>
        <dbReference type="ARBA" id="ARBA00004141"/>
    </source>
</evidence>
<dbReference type="KEGG" id="nnv:QNH39_22600"/>
<dbReference type="Proteomes" id="UP001178288">
    <property type="component" value="Chromosome"/>
</dbReference>
<accession>A0AA95MNE7</accession>
<evidence type="ECO:0000256" key="5">
    <source>
        <dbReference type="ARBA" id="ARBA00023136"/>
    </source>
</evidence>
<keyword evidence="5 6" id="KW-0472">Membrane</keyword>
<comment type="similarity">
    <text evidence="6">Belongs to the binding-protein-dependent transport system permease family.</text>
</comment>
<evidence type="ECO:0000313" key="8">
    <source>
        <dbReference type="EMBL" id="WHY85374.1"/>
    </source>
</evidence>
<feature type="transmembrane region" description="Helical" evidence="6">
    <location>
        <begin position="196"/>
        <end position="217"/>
    </location>
</feature>
<dbReference type="PANTHER" id="PTHR43839:SF3">
    <property type="entry name" value="OLIGOPEPTIDE ABC TRANSPORTER, PERMEASE PROTEIN"/>
    <property type="match status" value="1"/>
</dbReference>
<dbReference type="GO" id="GO:0055085">
    <property type="term" value="P:transmembrane transport"/>
    <property type="evidence" value="ECO:0007669"/>
    <property type="project" value="InterPro"/>
</dbReference>
<protein>
    <submittedName>
        <fullName evidence="8">ABC transporter permease subunit</fullName>
    </submittedName>
</protein>
<feature type="transmembrane region" description="Helical" evidence="6">
    <location>
        <begin position="263"/>
        <end position="283"/>
    </location>
</feature>
<feature type="transmembrane region" description="Helical" evidence="6">
    <location>
        <begin position="80"/>
        <end position="104"/>
    </location>
</feature>
<dbReference type="SUPFAM" id="SSF161098">
    <property type="entry name" value="MetI-like"/>
    <property type="match status" value="1"/>
</dbReference>
<gene>
    <name evidence="8" type="ORF">QNH39_22600</name>
</gene>
<organism evidence="8 9">
    <name type="scientific">Neobacillus novalis</name>
    <dbReference type="NCBI Taxonomy" id="220687"/>
    <lineage>
        <taxon>Bacteria</taxon>
        <taxon>Bacillati</taxon>
        <taxon>Bacillota</taxon>
        <taxon>Bacilli</taxon>
        <taxon>Bacillales</taxon>
        <taxon>Bacillaceae</taxon>
        <taxon>Neobacillus</taxon>
    </lineage>
</organism>
<dbReference type="PANTHER" id="PTHR43839">
    <property type="entry name" value="OPPC IN A BINDING PROTEIN-DEPENDENT TRANSPORT SYSTEM"/>
    <property type="match status" value="1"/>
</dbReference>
<reference evidence="8" key="1">
    <citation type="submission" date="2023-05" db="EMBL/GenBank/DDBJ databases">
        <title>Comparative genomics of Bacillaceae isolates and their secondary metabolite potential.</title>
        <authorList>
            <person name="Song L."/>
            <person name="Nielsen L.J."/>
            <person name="Mohite O."/>
            <person name="Xu X."/>
            <person name="Weber T."/>
            <person name="Kovacs A.T."/>
        </authorList>
    </citation>
    <scope>NUCLEOTIDE SEQUENCE</scope>
    <source>
        <strain evidence="8">XLM17</strain>
    </source>
</reference>
<keyword evidence="9" id="KW-1185">Reference proteome</keyword>
<dbReference type="GO" id="GO:0005886">
    <property type="term" value="C:plasma membrane"/>
    <property type="evidence" value="ECO:0007669"/>
    <property type="project" value="UniProtKB-SubCell"/>
</dbReference>
<dbReference type="Pfam" id="PF00528">
    <property type="entry name" value="BPD_transp_1"/>
    <property type="match status" value="1"/>
</dbReference>
<dbReference type="EMBL" id="CP126114">
    <property type="protein sequence ID" value="WHY85374.1"/>
    <property type="molecule type" value="Genomic_DNA"/>
</dbReference>
<keyword evidence="3 6" id="KW-0812">Transmembrane</keyword>
<dbReference type="AlphaFoldDB" id="A0AA95MNE7"/>
<keyword evidence="2 6" id="KW-0813">Transport</keyword>
<dbReference type="InterPro" id="IPR000515">
    <property type="entry name" value="MetI-like"/>
</dbReference>
<sequence>MKNWKLWISSLFLLVLLIVVFAGPSLPFVDNQLKQHGVIKTETGSFILPPIPPREGFPLGSNHKGVDVLSLIIMGAKETLTIVILVVVIRYVLAIPLAIGGFYSKLLEKILQGWQQLFSFMPPIFFVTFFVTLPLIFFSKERGLWVILVIAMLETGRVAEIILQNLKETKKRPYIEAGIVAGGTPLRLFKNYYMPVVIPHLIILIVNDIGRVLFLLAQLGVVHVYVTHTFITNQWGAYEVVNTSLAWPTMFEKITADIFSYQWIPFSVIGAIAVTIYTFNLFADGLQKFFENKYRTYRADL</sequence>
<comment type="subcellular location">
    <subcellularLocation>
        <location evidence="6">Cell membrane</location>
        <topology evidence="6">Multi-pass membrane protein</topology>
    </subcellularLocation>
    <subcellularLocation>
        <location evidence="1">Membrane</location>
        <topology evidence="1">Multi-pass membrane protein</topology>
    </subcellularLocation>
</comment>
<proteinExistence type="inferred from homology"/>
<evidence type="ECO:0000259" key="7">
    <source>
        <dbReference type="PROSITE" id="PS50928"/>
    </source>
</evidence>
<feature type="transmembrane region" description="Helical" evidence="6">
    <location>
        <begin position="116"/>
        <end position="138"/>
    </location>
</feature>
<dbReference type="InterPro" id="IPR035906">
    <property type="entry name" value="MetI-like_sf"/>
</dbReference>
<evidence type="ECO:0000313" key="9">
    <source>
        <dbReference type="Proteomes" id="UP001178288"/>
    </source>
</evidence>
<evidence type="ECO:0000256" key="3">
    <source>
        <dbReference type="ARBA" id="ARBA00022692"/>
    </source>
</evidence>
<dbReference type="RefSeq" id="WP_066091689.1">
    <property type="nucleotide sequence ID" value="NZ_CP126114.1"/>
</dbReference>
<evidence type="ECO:0000256" key="4">
    <source>
        <dbReference type="ARBA" id="ARBA00022989"/>
    </source>
</evidence>
<dbReference type="Gene3D" id="1.10.3720.10">
    <property type="entry name" value="MetI-like"/>
    <property type="match status" value="1"/>
</dbReference>
<name>A0AA95MNE7_9BACI</name>
<feature type="domain" description="ABC transmembrane type-1" evidence="7">
    <location>
        <begin position="76"/>
        <end position="287"/>
    </location>
</feature>
<evidence type="ECO:0000256" key="6">
    <source>
        <dbReference type="RuleBase" id="RU363032"/>
    </source>
</evidence>
<dbReference type="PROSITE" id="PS50928">
    <property type="entry name" value="ABC_TM1"/>
    <property type="match status" value="1"/>
</dbReference>